<gene>
    <name evidence="2" type="ORF">LPTSP1_34160</name>
</gene>
<accession>A0A2P2D737</accession>
<sequence length="227" mass="26122">MNQKRTYLILSILIVSLIGIFYLLFPGTSTKESTSYQGGLSEETLTQKENSLFEGGTFLDFSGHVEETVSGPVAVVTEPGSKPTKTKSYLESLSPEERAKLYDQLYEKFKPLSEKFPNNSLIPKKLSEEEIAKKKENEDHYYRVQREILERKDVPKEEMSFYLNTKLKRSDDMLEILKYGMENYQKLVGENPKNSNPEYEKLLKERLDGLSKSREEVISAQKGKLNL</sequence>
<organism evidence="2 3">
    <name type="scientific">Leptospira johnsonii</name>
    <dbReference type="NCBI Taxonomy" id="1917820"/>
    <lineage>
        <taxon>Bacteria</taxon>
        <taxon>Pseudomonadati</taxon>
        <taxon>Spirochaetota</taxon>
        <taxon>Spirochaetia</taxon>
        <taxon>Leptospirales</taxon>
        <taxon>Leptospiraceae</taxon>
        <taxon>Leptospira</taxon>
    </lineage>
</organism>
<reference evidence="2 3" key="1">
    <citation type="submission" date="2018-02" db="EMBL/GenBank/DDBJ databases">
        <title>Novel Leptospira species isolated from soil and water in Japan.</title>
        <authorList>
            <person name="Nakao R."/>
            <person name="Masuzawa T."/>
        </authorList>
    </citation>
    <scope>NUCLEOTIDE SEQUENCE [LARGE SCALE GENOMIC DNA]</scope>
    <source>
        <strain evidence="2 3">E8</strain>
    </source>
</reference>
<keyword evidence="1" id="KW-0812">Transmembrane</keyword>
<evidence type="ECO:0000313" key="2">
    <source>
        <dbReference type="EMBL" id="GBF40398.1"/>
    </source>
</evidence>
<dbReference type="OrthoDB" id="345965at2"/>
<evidence type="ECO:0000256" key="1">
    <source>
        <dbReference type="SAM" id="Phobius"/>
    </source>
</evidence>
<name>A0A2P2D737_9LEPT</name>
<dbReference type="NCBIfam" id="NF047523">
    <property type="entry name" value="LIC_20245_fam"/>
    <property type="match status" value="1"/>
</dbReference>
<dbReference type="EMBL" id="BFAY01000012">
    <property type="protein sequence ID" value="GBF40398.1"/>
    <property type="molecule type" value="Genomic_DNA"/>
</dbReference>
<keyword evidence="1" id="KW-1133">Transmembrane helix</keyword>
<keyword evidence="1" id="KW-0472">Membrane</keyword>
<keyword evidence="3" id="KW-1185">Reference proteome</keyword>
<comment type="caution">
    <text evidence="2">The sequence shown here is derived from an EMBL/GenBank/DDBJ whole genome shotgun (WGS) entry which is preliminary data.</text>
</comment>
<dbReference type="RefSeq" id="WP_108930007.1">
    <property type="nucleotide sequence ID" value="NZ_BFAY01000012.1"/>
</dbReference>
<feature type="transmembrane region" description="Helical" evidence="1">
    <location>
        <begin position="7"/>
        <end position="25"/>
    </location>
</feature>
<protein>
    <submittedName>
        <fullName evidence="2">Uncharacterized protein</fullName>
    </submittedName>
</protein>
<proteinExistence type="predicted"/>
<evidence type="ECO:0000313" key="3">
    <source>
        <dbReference type="Proteomes" id="UP000245076"/>
    </source>
</evidence>
<dbReference type="Proteomes" id="UP000245076">
    <property type="component" value="Unassembled WGS sequence"/>
</dbReference>
<dbReference type="NCBIfam" id="NF047552">
    <property type="entry name" value="LIC_20245_11074_fam"/>
    <property type="match status" value="1"/>
</dbReference>
<dbReference type="AlphaFoldDB" id="A0A2P2D737"/>